<keyword evidence="4" id="KW-0449">Lipoprotein</keyword>
<evidence type="ECO:0000256" key="3">
    <source>
        <dbReference type="SAM" id="SignalP"/>
    </source>
</evidence>
<dbReference type="PROSITE" id="PS51257">
    <property type="entry name" value="PROKAR_LIPOPROTEIN"/>
    <property type="match status" value="1"/>
</dbReference>
<gene>
    <name evidence="4" type="ORF">RM573_11745</name>
</gene>
<dbReference type="Pfam" id="PF04333">
    <property type="entry name" value="MlaA"/>
    <property type="match status" value="1"/>
</dbReference>
<dbReference type="PRINTS" id="PR01805">
    <property type="entry name" value="VACJLIPOPROT"/>
</dbReference>
<comment type="caution">
    <text evidence="4">The sequence shown here is derived from an EMBL/GenBank/DDBJ whole genome shotgun (WGS) entry which is preliminary data.</text>
</comment>
<keyword evidence="5" id="KW-1185">Reference proteome</keyword>
<dbReference type="InterPro" id="IPR007428">
    <property type="entry name" value="MlaA"/>
</dbReference>
<name>A0ABU3A262_9GAMM</name>
<evidence type="ECO:0000313" key="5">
    <source>
        <dbReference type="Proteomes" id="UP001266357"/>
    </source>
</evidence>
<evidence type="ECO:0000313" key="4">
    <source>
        <dbReference type="EMBL" id="MDT0604269.1"/>
    </source>
</evidence>
<comment type="similarity">
    <text evidence="1">Belongs to the MlaA family.</text>
</comment>
<dbReference type="PANTHER" id="PTHR30035:SF3">
    <property type="entry name" value="INTERMEMBRANE PHOSPHOLIPID TRANSPORT SYSTEM LIPOPROTEIN MLAA"/>
    <property type="match status" value="1"/>
</dbReference>
<keyword evidence="2 3" id="KW-0732">Signal</keyword>
<evidence type="ECO:0000256" key="1">
    <source>
        <dbReference type="ARBA" id="ARBA00010634"/>
    </source>
</evidence>
<dbReference type="Proteomes" id="UP001266357">
    <property type="component" value="Unassembled WGS sequence"/>
</dbReference>
<feature type="signal peptide" evidence="3">
    <location>
        <begin position="1"/>
        <end position="35"/>
    </location>
</feature>
<proteinExistence type="inferred from homology"/>
<feature type="chain" id="PRO_5046039654" evidence="3">
    <location>
        <begin position="36"/>
        <end position="287"/>
    </location>
</feature>
<organism evidence="4 5">
    <name type="scientific">Thalassotalea castellviae</name>
    <dbReference type="NCBI Taxonomy" id="3075612"/>
    <lineage>
        <taxon>Bacteria</taxon>
        <taxon>Pseudomonadati</taxon>
        <taxon>Pseudomonadota</taxon>
        <taxon>Gammaproteobacteria</taxon>
        <taxon>Alteromonadales</taxon>
        <taxon>Colwelliaceae</taxon>
        <taxon>Thalassotalea</taxon>
    </lineage>
</organism>
<sequence length="287" mass="32742">MINIFRNKLFSLSIYCRRDFAVLLLISLLAACSSAPDNIKDETKVVTQQQQTDLGPYQQNTHAPSVVTYQVIDDPLRFINEPIFSFNDVFYEYLLTPFSKGYQAVMPEPIDQGIRNFFNNLSEPVSAINHLFQGEFKRSANNLSRLLINSTIGLFGMFDPASHWFEINADTTGFAKTIERYGVGRGAYLVLPFIGPSNVRGLVAMPFDQYAHPLNHINDDEAATQLLIINGVHRQIPVLAKYPQMLEGVDNRYEFIRNLYIQGSKRDQEFGEKPLIIKDKNNQMDKH</sequence>
<protein>
    <submittedName>
        <fullName evidence="4">VacJ family lipoprotein</fullName>
    </submittedName>
</protein>
<dbReference type="PANTHER" id="PTHR30035">
    <property type="entry name" value="LIPOPROTEIN VACJ-RELATED"/>
    <property type="match status" value="1"/>
</dbReference>
<evidence type="ECO:0000256" key="2">
    <source>
        <dbReference type="ARBA" id="ARBA00022729"/>
    </source>
</evidence>
<accession>A0ABU3A262</accession>
<dbReference type="EMBL" id="JAVRIF010000006">
    <property type="protein sequence ID" value="MDT0604269.1"/>
    <property type="molecule type" value="Genomic_DNA"/>
</dbReference>
<dbReference type="RefSeq" id="WP_311582002.1">
    <property type="nucleotide sequence ID" value="NZ_JAVRIF010000006.1"/>
</dbReference>
<reference evidence="4 5" key="1">
    <citation type="submission" date="2023-09" db="EMBL/GenBank/DDBJ databases">
        <authorList>
            <person name="Rey-Velasco X."/>
        </authorList>
    </citation>
    <scope>NUCLEOTIDE SEQUENCE [LARGE SCALE GENOMIC DNA]</scope>
    <source>
        <strain evidence="4 5">W431</strain>
    </source>
</reference>